<comment type="similarity">
    <text evidence="5">Belongs to the muscleblind family.</text>
</comment>
<evidence type="ECO:0000256" key="1">
    <source>
        <dbReference type="ARBA" id="ARBA00022723"/>
    </source>
</evidence>
<keyword evidence="4 6" id="KW-0862">Zinc</keyword>
<dbReference type="GO" id="GO:0005654">
    <property type="term" value="C:nucleoplasm"/>
    <property type="evidence" value="ECO:0007669"/>
    <property type="project" value="TreeGrafter"/>
</dbReference>
<dbReference type="GO" id="GO:0005737">
    <property type="term" value="C:cytoplasm"/>
    <property type="evidence" value="ECO:0007669"/>
    <property type="project" value="TreeGrafter"/>
</dbReference>
<dbReference type="EMBL" id="BPLR01000250">
    <property type="protein sequence ID" value="GIY93230.1"/>
    <property type="molecule type" value="Genomic_DNA"/>
</dbReference>
<evidence type="ECO:0000256" key="5">
    <source>
        <dbReference type="ARBA" id="ARBA00038226"/>
    </source>
</evidence>
<feature type="domain" description="C3H1-type" evidence="7">
    <location>
        <begin position="146"/>
        <end position="174"/>
    </location>
</feature>
<keyword evidence="9" id="KW-1185">Reference proteome</keyword>
<keyword evidence="2" id="KW-0677">Repeat</keyword>
<keyword evidence="1 6" id="KW-0479">Metal-binding</keyword>
<gene>
    <name evidence="8" type="primary">MBNL1</name>
    <name evidence="8" type="ORF">CEXT_352431</name>
</gene>
<accession>A0AAV4XG74</accession>
<dbReference type="PANTHER" id="PTHR12675:SF12">
    <property type="entry name" value="PROTEIN MUSCLEBLIND"/>
    <property type="match status" value="1"/>
</dbReference>
<dbReference type="Pfam" id="PF22628">
    <property type="entry name" value="zf-CCCH_10"/>
    <property type="match status" value="1"/>
</dbReference>
<evidence type="ECO:0000313" key="9">
    <source>
        <dbReference type="Proteomes" id="UP001054945"/>
    </source>
</evidence>
<evidence type="ECO:0000313" key="8">
    <source>
        <dbReference type="EMBL" id="GIY93230.1"/>
    </source>
</evidence>
<dbReference type="GO" id="GO:0043484">
    <property type="term" value="P:regulation of RNA splicing"/>
    <property type="evidence" value="ECO:0007669"/>
    <property type="project" value="TreeGrafter"/>
</dbReference>
<dbReference type="InterPro" id="IPR000571">
    <property type="entry name" value="Znf_CCCH"/>
</dbReference>
<evidence type="ECO:0000256" key="3">
    <source>
        <dbReference type="ARBA" id="ARBA00022771"/>
    </source>
</evidence>
<feature type="zinc finger region" description="C3H1-type" evidence="6">
    <location>
        <begin position="146"/>
        <end position="174"/>
    </location>
</feature>
<name>A0AAV4XG74_CAEEX</name>
<evidence type="ECO:0000256" key="2">
    <source>
        <dbReference type="ARBA" id="ARBA00022737"/>
    </source>
</evidence>
<dbReference type="PROSITE" id="PS50103">
    <property type="entry name" value="ZF_C3H1"/>
    <property type="match status" value="1"/>
</dbReference>
<dbReference type="AlphaFoldDB" id="A0AAV4XG74"/>
<protein>
    <submittedName>
        <fullName evidence="8">Muscleblind-like protein 1</fullName>
    </submittedName>
</protein>
<sequence length="212" mass="24527">MPSSHQVSVSLAFQYFRCTFHGVSSHKTPPLVKTMGESINTNYKLYLSLALEESPNHNQGRSVSQKCRHCSPCPHLTKSNFLSVQKRRHRFIERARVISLAFRRIREPLKRLLRPSSWRWRSDLCPSVRHDMAMVSSLTAIKDSRWLQLEVCREFQRNKCSRSDTDCKFAHPPSHVEVQNGRVIACYDSIKVNLLTIFFRPDSILGLQIDCA</sequence>
<dbReference type="SMART" id="SM00356">
    <property type="entry name" value="ZnF_C3H1"/>
    <property type="match status" value="1"/>
</dbReference>
<dbReference type="Gene3D" id="3.30.1370.210">
    <property type="match status" value="1"/>
</dbReference>
<evidence type="ECO:0000259" key="7">
    <source>
        <dbReference type="PROSITE" id="PS50103"/>
    </source>
</evidence>
<dbReference type="InterPro" id="IPR054429">
    <property type="entry name" value="Znf-CCCH_Muscleblind-like"/>
</dbReference>
<comment type="caution">
    <text evidence="8">The sequence shown here is derived from an EMBL/GenBank/DDBJ whole genome shotgun (WGS) entry which is preliminary data.</text>
</comment>
<reference evidence="8 9" key="1">
    <citation type="submission" date="2021-06" db="EMBL/GenBank/DDBJ databases">
        <title>Caerostris extrusa draft genome.</title>
        <authorList>
            <person name="Kono N."/>
            <person name="Arakawa K."/>
        </authorList>
    </citation>
    <scope>NUCLEOTIDE SEQUENCE [LARGE SCALE GENOMIC DNA]</scope>
</reference>
<evidence type="ECO:0000256" key="6">
    <source>
        <dbReference type="PROSITE-ProRule" id="PRU00723"/>
    </source>
</evidence>
<dbReference type="GO" id="GO:0008270">
    <property type="term" value="F:zinc ion binding"/>
    <property type="evidence" value="ECO:0007669"/>
    <property type="project" value="UniProtKB-KW"/>
</dbReference>
<evidence type="ECO:0000256" key="4">
    <source>
        <dbReference type="ARBA" id="ARBA00022833"/>
    </source>
</evidence>
<proteinExistence type="inferred from homology"/>
<dbReference type="PANTHER" id="PTHR12675">
    <property type="entry name" value="MUSCLEBLIND-LIKE PROTEIN"/>
    <property type="match status" value="1"/>
</dbReference>
<organism evidence="8 9">
    <name type="scientific">Caerostris extrusa</name>
    <name type="common">Bark spider</name>
    <name type="synonym">Caerostris bankana</name>
    <dbReference type="NCBI Taxonomy" id="172846"/>
    <lineage>
        <taxon>Eukaryota</taxon>
        <taxon>Metazoa</taxon>
        <taxon>Ecdysozoa</taxon>
        <taxon>Arthropoda</taxon>
        <taxon>Chelicerata</taxon>
        <taxon>Arachnida</taxon>
        <taxon>Araneae</taxon>
        <taxon>Araneomorphae</taxon>
        <taxon>Entelegynae</taxon>
        <taxon>Araneoidea</taxon>
        <taxon>Araneidae</taxon>
        <taxon>Caerostris</taxon>
    </lineage>
</organism>
<keyword evidence="3 6" id="KW-0863">Zinc-finger</keyword>
<dbReference type="GO" id="GO:0003723">
    <property type="term" value="F:RNA binding"/>
    <property type="evidence" value="ECO:0007669"/>
    <property type="project" value="TreeGrafter"/>
</dbReference>
<dbReference type="Proteomes" id="UP001054945">
    <property type="component" value="Unassembled WGS sequence"/>
</dbReference>